<accession>A0ABR8MT22</accession>
<proteinExistence type="predicted"/>
<reference evidence="2 3" key="1">
    <citation type="submission" date="2020-09" db="EMBL/GenBank/DDBJ databases">
        <title>Paenibacillus sp. strain PR3 16S rRNA gene Genome sequencing and assembly.</title>
        <authorList>
            <person name="Kim J."/>
        </authorList>
    </citation>
    <scope>NUCLEOTIDE SEQUENCE [LARGE SCALE GENOMIC DNA]</scope>
    <source>
        <strain evidence="2 3">PR3</strain>
    </source>
</reference>
<dbReference type="EMBL" id="JACXZA010000002">
    <property type="protein sequence ID" value="MBD3919068.1"/>
    <property type="molecule type" value="Genomic_DNA"/>
</dbReference>
<dbReference type="Gene3D" id="3.30.70.920">
    <property type="match status" value="1"/>
</dbReference>
<evidence type="ECO:0000259" key="1">
    <source>
        <dbReference type="Pfam" id="PF01037"/>
    </source>
</evidence>
<dbReference type="RefSeq" id="WP_191203788.1">
    <property type="nucleotide sequence ID" value="NZ_JACXZA010000002.1"/>
</dbReference>
<protein>
    <submittedName>
        <fullName evidence="2">Lrp/AsnC ligand binding domain-containing protein</fullName>
    </submittedName>
</protein>
<feature type="domain" description="Transcription regulator AsnC/Lrp ligand binding" evidence="1">
    <location>
        <begin position="8"/>
        <end position="68"/>
    </location>
</feature>
<dbReference type="InterPro" id="IPR011008">
    <property type="entry name" value="Dimeric_a/b-barrel"/>
</dbReference>
<organism evidence="2 3">
    <name type="scientific">Paenibacillus terricola</name>
    <dbReference type="NCBI Taxonomy" id="2763503"/>
    <lineage>
        <taxon>Bacteria</taxon>
        <taxon>Bacillati</taxon>
        <taxon>Bacillota</taxon>
        <taxon>Bacilli</taxon>
        <taxon>Bacillales</taxon>
        <taxon>Paenibacillaceae</taxon>
        <taxon>Paenibacillus</taxon>
    </lineage>
</organism>
<sequence>MIQMGDMKVQCRKVEEVLLSDPDIYEFYRITGSASYFIKAAVASVDELTALVDRLVPYGSVNTSIVLSSSGFFKPMLPPQS</sequence>
<evidence type="ECO:0000313" key="2">
    <source>
        <dbReference type="EMBL" id="MBD3919068.1"/>
    </source>
</evidence>
<name>A0ABR8MT22_9BACL</name>
<dbReference type="Pfam" id="PF01037">
    <property type="entry name" value="AsnC_trans_reg"/>
    <property type="match status" value="1"/>
</dbReference>
<dbReference type="InterPro" id="IPR019887">
    <property type="entry name" value="Tscrpt_reg_AsnC/Lrp_C"/>
</dbReference>
<evidence type="ECO:0000313" key="3">
    <source>
        <dbReference type="Proteomes" id="UP000609346"/>
    </source>
</evidence>
<keyword evidence="3" id="KW-1185">Reference proteome</keyword>
<comment type="caution">
    <text evidence="2">The sequence shown here is derived from an EMBL/GenBank/DDBJ whole genome shotgun (WGS) entry which is preliminary data.</text>
</comment>
<dbReference type="SUPFAM" id="SSF54909">
    <property type="entry name" value="Dimeric alpha+beta barrel"/>
    <property type="match status" value="1"/>
</dbReference>
<gene>
    <name evidence="2" type="ORF">H8B09_09905</name>
</gene>
<dbReference type="Proteomes" id="UP000609346">
    <property type="component" value="Unassembled WGS sequence"/>
</dbReference>